<dbReference type="Gene3D" id="3.30.1310.10">
    <property type="entry name" value="Nucleoid-associated protein YbaB-like domain"/>
    <property type="match status" value="1"/>
</dbReference>
<gene>
    <name evidence="1" type="ORF">FOJ82_08420</name>
</gene>
<comment type="caution">
    <text evidence="1">The sequence shown here is derived from an EMBL/GenBank/DDBJ whole genome shotgun (WGS) entry which is preliminary data.</text>
</comment>
<dbReference type="OrthoDB" id="3731026at2"/>
<protein>
    <submittedName>
        <fullName evidence="1">YbaB/EbfC family nucleoid-associated protein</fullName>
    </submittedName>
</protein>
<keyword evidence="2" id="KW-1185">Reference proteome</keyword>
<reference evidence="1 2" key="1">
    <citation type="submission" date="2019-07" db="EMBL/GenBank/DDBJ databases">
        <authorList>
            <person name="Zhou L.-Y."/>
        </authorList>
    </citation>
    <scope>NUCLEOTIDE SEQUENCE [LARGE SCALE GENOMIC DNA]</scope>
    <source>
        <strain evidence="1 2">YIM 101269</strain>
    </source>
</reference>
<sequence length="230" mass="25504">MSPEDVQTDDLDPLAPVIYGDEPVEETLEEDAADGGVSDSDGIVRVWLEDGRLSKVRVSPTWYTRLGKRTLTECFSQALRMANANASVGVVEQRQAPSFDDVDFSGLPRFNNRTFAVMQNLVADAEQRWDEAIERYRSRPRTEPGTVEGRSKGVTVALNGAGLAQSVTFDEKWLDSAQAGTICDHVMAAAENAYAKHVPGDDDRDELNDLEDEHRFLMATLKAMLNPKER</sequence>
<organism evidence="1 2">
    <name type="scientific">Tessaracoccus rhinocerotis</name>
    <dbReference type="NCBI Taxonomy" id="1689449"/>
    <lineage>
        <taxon>Bacteria</taxon>
        <taxon>Bacillati</taxon>
        <taxon>Actinomycetota</taxon>
        <taxon>Actinomycetes</taxon>
        <taxon>Propionibacteriales</taxon>
        <taxon>Propionibacteriaceae</taxon>
        <taxon>Tessaracoccus</taxon>
    </lineage>
</organism>
<dbReference type="InterPro" id="IPR036894">
    <property type="entry name" value="YbaB-like_sf"/>
</dbReference>
<evidence type="ECO:0000313" key="1">
    <source>
        <dbReference type="EMBL" id="TRY18073.1"/>
    </source>
</evidence>
<name>A0A553K056_9ACTN</name>
<proteinExistence type="predicted"/>
<dbReference type="EMBL" id="VKKG01000003">
    <property type="protein sequence ID" value="TRY18073.1"/>
    <property type="molecule type" value="Genomic_DNA"/>
</dbReference>
<dbReference type="AlphaFoldDB" id="A0A553K056"/>
<dbReference type="RefSeq" id="WP_143938049.1">
    <property type="nucleotide sequence ID" value="NZ_VKKG01000003.1"/>
</dbReference>
<accession>A0A553K056</accession>
<evidence type="ECO:0000313" key="2">
    <source>
        <dbReference type="Proteomes" id="UP000317638"/>
    </source>
</evidence>
<dbReference type="Proteomes" id="UP000317638">
    <property type="component" value="Unassembled WGS sequence"/>
</dbReference>